<keyword evidence="7 13" id="KW-1133">Transmembrane helix</keyword>
<dbReference type="PANTHER" id="PTHR23220">
    <property type="entry name" value="INTEGRIN ALPHA"/>
    <property type="match status" value="1"/>
</dbReference>
<dbReference type="GO" id="GO:0098609">
    <property type="term" value="P:cell-cell adhesion"/>
    <property type="evidence" value="ECO:0007669"/>
    <property type="project" value="TreeGrafter"/>
</dbReference>
<dbReference type="GO" id="GO:0008305">
    <property type="term" value="C:integrin complex"/>
    <property type="evidence" value="ECO:0007669"/>
    <property type="project" value="InterPro"/>
</dbReference>
<dbReference type="PROSITE" id="PS51470">
    <property type="entry name" value="FG_GAP"/>
    <property type="match status" value="3"/>
</dbReference>
<dbReference type="Gene3D" id="1.20.5.930">
    <property type="entry name" value="Bicelle-embedded integrin alpha(iib) transmembrane segment"/>
    <property type="match status" value="1"/>
</dbReference>
<evidence type="ECO:0000256" key="2">
    <source>
        <dbReference type="ARBA" id="ARBA00008054"/>
    </source>
</evidence>
<evidence type="ECO:0000256" key="11">
    <source>
        <dbReference type="ARBA" id="ARBA00023180"/>
    </source>
</evidence>
<dbReference type="Pfam" id="PF20805">
    <property type="entry name" value="Integrin_A_Ig_2"/>
    <property type="match status" value="1"/>
</dbReference>
<evidence type="ECO:0000256" key="7">
    <source>
        <dbReference type="ARBA" id="ARBA00022989"/>
    </source>
</evidence>
<comment type="caution">
    <text evidence="17">The sequence shown here is derived from an EMBL/GenBank/DDBJ whole genome shotgun (WGS) entry which is preliminary data.</text>
</comment>
<dbReference type="Pfam" id="PF08441">
    <property type="entry name" value="Integrin_A_Ig_1"/>
    <property type="match status" value="1"/>
</dbReference>
<keyword evidence="6 13" id="KW-0130">Cell adhesion</keyword>
<feature type="repeat" description="FG-GAP" evidence="12">
    <location>
        <begin position="401"/>
        <end position="464"/>
    </location>
</feature>
<evidence type="ECO:0000256" key="10">
    <source>
        <dbReference type="ARBA" id="ARBA00023170"/>
    </source>
</evidence>
<reference evidence="17" key="1">
    <citation type="submission" date="2019-08" db="EMBL/GenBank/DDBJ databases">
        <title>The improved chromosome-level genome for the pearl oyster Pinctada fucata martensii using PacBio sequencing and Hi-C.</title>
        <authorList>
            <person name="Zheng Z."/>
        </authorList>
    </citation>
    <scope>NUCLEOTIDE SEQUENCE</scope>
    <source>
        <strain evidence="17">ZZ-2019</strain>
        <tissue evidence="17">Adductor muscle</tissue>
    </source>
</reference>
<dbReference type="GO" id="GO:0005178">
    <property type="term" value="F:integrin binding"/>
    <property type="evidence" value="ECO:0007669"/>
    <property type="project" value="TreeGrafter"/>
</dbReference>
<evidence type="ECO:0000256" key="9">
    <source>
        <dbReference type="ARBA" id="ARBA00023136"/>
    </source>
</evidence>
<dbReference type="PRINTS" id="PR01185">
    <property type="entry name" value="INTEGRINA"/>
</dbReference>
<dbReference type="Pfam" id="PF01839">
    <property type="entry name" value="FG-GAP"/>
    <property type="match status" value="2"/>
</dbReference>
<evidence type="ECO:0000256" key="12">
    <source>
        <dbReference type="PROSITE-ProRule" id="PRU00803"/>
    </source>
</evidence>
<dbReference type="InterPro" id="IPR028994">
    <property type="entry name" value="Integrin_alpha_N"/>
</dbReference>
<evidence type="ECO:0000256" key="1">
    <source>
        <dbReference type="ARBA" id="ARBA00004479"/>
    </source>
</evidence>
<dbReference type="SMART" id="SM00191">
    <property type="entry name" value="Int_alpha"/>
    <property type="match status" value="3"/>
</dbReference>
<comment type="subcellular location">
    <subcellularLocation>
        <location evidence="1 13">Membrane</location>
        <topology evidence="1 13">Single-pass type I membrane protein</topology>
    </subcellularLocation>
</comment>
<keyword evidence="18" id="KW-1185">Reference proteome</keyword>
<dbReference type="PANTHER" id="PTHR23220:SF122">
    <property type="entry name" value="INTEGRIN ALPHA-PS1"/>
    <property type="match status" value="1"/>
</dbReference>
<evidence type="ECO:0000256" key="5">
    <source>
        <dbReference type="ARBA" id="ARBA00022737"/>
    </source>
</evidence>
<dbReference type="GO" id="GO:0033627">
    <property type="term" value="P:cell adhesion mediated by integrin"/>
    <property type="evidence" value="ECO:0007669"/>
    <property type="project" value="TreeGrafter"/>
</dbReference>
<dbReference type="PROSITE" id="PS00242">
    <property type="entry name" value="INTEGRIN_ALPHA"/>
    <property type="match status" value="1"/>
</dbReference>
<dbReference type="Gene3D" id="2.60.40.1460">
    <property type="entry name" value="Integrin domains. Chain A, domain 2"/>
    <property type="match status" value="1"/>
</dbReference>
<keyword evidence="10 13" id="KW-0675">Receptor</keyword>
<dbReference type="Gene3D" id="2.60.40.1510">
    <property type="entry name" value="ntegrin, alpha v. Chain A, domain 3"/>
    <property type="match status" value="1"/>
</dbReference>
<dbReference type="SUPFAM" id="SSF69318">
    <property type="entry name" value="Integrin alpha N-terminal domain"/>
    <property type="match status" value="1"/>
</dbReference>
<comment type="similarity">
    <text evidence="2 13">Belongs to the integrin alpha chain family.</text>
</comment>
<feature type="repeat" description="FG-GAP" evidence="12">
    <location>
        <begin position="275"/>
        <end position="337"/>
    </location>
</feature>
<dbReference type="SUPFAM" id="SSF69179">
    <property type="entry name" value="Integrin domains"/>
    <property type="match status" value="3"/>
</dbReference>
<dbReference type="InterPro" id="IPR048286">
    <property type="entry name" value="Integrin_alpha_Ig-like_3"/>
</dbReference>
<feature type="repeat" description="FG-GAP" evidence="12">
    <location>
        <begin position="340"/>
        <end position="397"/>
    </location>
</feature>
<evidence type="ECO:0000256" key="8">
    <source>
        <dbReference type="ARBA" id="ARBA00023037"/>
    </source>
</evidence>
<sequence>MQIVTDLIYNRNKSQQRVSERDGASESVRRPILFKESWSSTILLNRRHRRASWLSVNLALGPKRSLRTRTPLHELATTVGAPRDNFTDIPDIVRPGNIWKCPIRIAGRNRTDDCQTIRIRSAENSTTPRVPGIYEQTEQNLGSSILIAKRSIVVCAPLWKNLAFYDVQKIYKAVGRCYQIQKDDFTKVTPRDIDTGNDISALFGFSMATTSNPVFSVVIGSPDSVMGRGYAIESGMFGERPPRKPYVIVGSPGYTDSNGPVGAITLLEVGNLRLNQKKQFTGRQIGSGFGQIVLVADINGDANDDVIVGAPLTTGPNGAFEAGAFYVYYGHKGTYLTPDDREFRGASEEGARFGQSLASPGDINADNLNDLAIGAPYEDNGRGAIYIFNGADRLLPSKYSQKIMAADIDAGLRAFGFYISRSTLDIDDNTYNDFAVGAYQSDHTVILRSRPIIVLTTRFTVPPNVPLNSTNQECSTGNTSLPCVTLNLCFSFTGKGLSEGLMIDYWIQADTNKTNKRQPSRVDLILNNENMGYMFGRGELSISKTNETCENIHARVATLNRYFFQSIAERLVFSINFELSNISDGLAPLLANDVKKQATLDTKFDTGCSNICKSNLNIDMSMDSEEIILGETKEINARITISNSGEPAYAASVIIQPSESTAFRGFDQDLSTSDLKVSCSKKLNMTYIRCDFQTPILSDVEGIFSLRFDVSKERLLPKMTNVTDFNRVVQFNATVRDNAESAKDQDESDNFASQSSDVILRSDIIISGITNPEQAKFSANKQGFIAFSQRYTVDNNGPSPSPGAIISIDVPVRSTETMKYLTTRNAIKIKTFSDTDYCRLVAFPDQQTQSNAIIPSVRVRREVISETPKAAKLTKDEKYQDVACSRVKEKEEEYQQEYDCARIECSVMFLEYKQFRSIEISLNLSESALPGVLKESTFVRYFTEASVSKHTEWSIQYEQLRNSTAFASIDIFPVVVEKLPEPLNIWIIIGGSLGALLFLIIVFIILWRCGFFNRKKRDQLTDYKRKTMLQLRQTRMSMRGTPSALPAEQEKMLKIDAVD</sequence>
<dbReference type="InterPro" id="IPR013649">
    <property type="entry name" value="Integrin_alpha_Ig-like_1"/>
</dbReference>
<evidence type="ECO:0000256" key="4">
    <source>
        <dbReference type="ARBA" id="ARBA00022729"/>
    </source>
</evidence>
<evidence type="ECO:0000256" key="3">
    <source>
        <dbReference type="ARBA" id="ARBA00022692"/>
    </source>
</evidence>
<accession>A0AA89CBJ2</accession>
<dbReference type="InterPro" id="IPR048285">
    <property type="entry name" value="Integrin_alpha_Ig-like_2"/>
</dbReference>
<proteinExistence type="inferred from homology"/>
<evidence type="ECO:0000313" key="18">
    <source>
        <dbReference type="Proteomes" id="UP001186944"/>
    </source>
</evidence>
<dbReference type="Gene3D" id="2.60.40.1530">
    <property type="entry name" value="ntegrin, alpha v. Chain A, domain 4"/>
    <property type="match status" value="1"/>
</dbReference>
<keyword evidence="5" id="KW-0677">Repeat</keyword>
<keyword evidence="3 13" id="KW-0812">Transmembrane</keyword>
<evidence type="ECO:0000259" key="14">
    <source>
        <dbReference type="Pfam" id="PF08441"/>
    </source>
</evidence>
<evidence type="ECO:0000256" key="13">
    <source>
        <dbReference type="RuleBase" id="RU003762"/>
    </source>
</evidence>
<feature type="domain" description="Integrin alpha first immunoglubulin-like" evidence="14">
    <location>
        <begin position="449"/>
        <end position="604"/>
    </location>
</feature>
<dbReference type="Proteomes" id="UP001186944">
    <property type="component" value="Unassembled WGS sequence"/>
</dbReference>
<evidence type="ECO:0000313" key="17">
    <source>
        <dbReference type="EMBL" id="KAK3103907.1"/>
    </source>
</evidence>
<feature type="domain" description="Integrin alpha second immunoglobulin-like" evidence="15">
    <location>
        <begin position="609"/>
        <end position="712"/>
    </location>
</feature>
<feature type="transmembrane region" description="Helical" evidence="13">
    <location>
        <begin position="985"/>
        <end position="1007"/>
    </location>
</feature>
<dbReference type="InterPro" id="IPR013517">
    <property type="entry name" value="FG-GAP"/>
</dbReference>
<feature type="domain" description="Integrin alpha third immunoglobulin-like" evidence="16">
    <location>
        <begin position="766"/>
        <end position="971"/>
    </location>
</feature>
<dbReference type="InterPro" id="IPR032695">
    <property type="entry name" value="Integrin_dom_sf"/>
</dbReference>
<dbReference type="InterPro" id="IPR000413">
    <property type="entry name" value="Integrin_alpha"/>
</dbReference>
<organism evidence="17 18">
    <name type="scientific">Pinctada imbricata</name>
    <name type="common">Atlantic pearl-oyster</name>
    <name type="synonym">Pinctada martensii</name>
    <dbReference type="NCBI Taxonomy" id="66713"/>
    <lineage>
        <taxon>Eukaryota</taxon>
        <taxon>Metazoa</taxon>
        <taxon>Spiralia</taxon>
        <taxon>Lophotrochozoa</taxon>
        <taxon>Mollusca</taxon>
        <taxon>Bivalvia</taxon>
        <taxon>Autobranchia</taxon>
        <taxon>Pteriomorphia</taxon>
        <taxon>Pterioida</taxon>
        <taxon>Pterioidea</taxon>
        <taxon>Pteriidae</taxon>
        <taxon>Pinctada</taxon>
    </lineage>
</organism>
<keyword evidence="8 13" id="KW-0401">Integrin</keyword>
<dbReference type="AlphaFoldDB" id="A0AA89CBJ2"/>
<keyword evidence="9 13" id="KW-0472">Membrane</keyword>
<dbReference type="Pfam" id="PF20806">
    <property type="entry name" value="Integrin_A_Ig_3"/>
    <property type="match status" value="1"/>
</dbReference>
<gene>
    <name evidence="17" type="ORF">FSP39_022834</name>
</gene>
<dbReference type="GO" id="GO:0007160">
    <property type="term" value="P:cell-matrix adhesion"/>
    <property type="evidence" value="ECO:0007669"/>
    <property type="project" value="TreeGrafter"/>
</dbReference>
<evidence type="ECO:0000259" key="16">
    <source>
        <dbReference type="Pfam" id="PF20806"/>
    </source>
</evidence>
<dbReference type="InterPro" id="IPR013519">
    <property type="entry name" value="Int_alpha_beta-p"/>
</dbReference>
<dbReference type="GO" id="GO:0007229">
    <property type="term" value="P:integrin-mediated signaling pathway"/>
    <property type="evidence" value="ECO:0007669"/>
    <property type="project" value="UniProtKB-KW"/>
</dbReference>
<name>A0AA89CBJ2_PINIB</name>
<keyword evidence="4" id="KW-0732">Signal</keyword>
<evidence type="ECO:0000259" key="15">
    <source>
        <dbReference type="Pfam" id="PF20805"/>
    </source>
</evidence>
<dbReference type="GO" id="GO:0009897">
    <property type="term" value="C:external side of plasma membrane"/>
    <property type="evidence" value="ECO:0007669"/>
    <property type="project" value="TreeGrafter"/>
</dbReference>
<evidence type="ECO:0000256" key="6">
    <source>
        <dbReference type="ARBA" id="ARBA00022889"/>
    </source>
</evidence>
<dbReference type="InterPro" id="IPR018184">
    <property type="entry name" value="Integrin_alpha_C_CS"/>
</dbReference>
<keyword evidence="11" id="KW-0325">Glycoprotein</keyword>
<dbReference type="EMBL" id="VSWD01000005">
    <property type="protein sequence ID" value="KAK3103907.1"/>
    <property type="molecule type" value="Genomic_DNA"/>
</dbReference>
<dbReference type="Gene3D" id="2.130.10.130">
    <property type="entry name" value="Integrin alpha, N-terminal"/>
    <property type="match status" value="1"/>
</dbReference>
<protein>
    <submittedName>
        <fullName evidence="17">Uncharacterized protein</fullName>
    </submittedName>
</protein>